<keyword evidence="8 13" id="KW-0560">Oxidoreductase</keyword>
<dbReference type="InterPro" id="IPR017972">
    <property type="entry name" value="Cyt_P450_CS"/>
</dbReference>
<evidence type="ECO:0000256" key="11">
    <source>
        <dbReference type="ARBA" id="ARBA00023136"/>
    </source>
</evidence>
<dbReference type="EC" id="1.14.13.68" evidence="15"/>
<dbReference type="PRINTS" id="PR00385">
    <property type="entry name" value="P450"/>
</dbReference>
<dbReference type="Pfam" id="PF00067">
    <property type="entry name" value="p450"/>
    <property type="match status" value="1"/>
</dbReference>
<dbReference type="STRING" id="3988.B9RHX3"/>
<sequence>MSSQPAVLQSNFLNRNVQPFLTIPSASTKYSGTACFSSFPSVKLNARPPQACFSLNKNNDHSTPTSILPPGPWQLPLIGNIHQLVGHLPHSRLRDLGKIYGPVMSVQLGEVSAVVVSSVEAAKEVLRIQDVIFAERPPVLMAEIVLYNRHDIVFGSYGDHWRQLRKICTLELLSLKRVQSFKSVREDEFSNFIKYLSSKAGTPVNLTHDLFSLTNSVMLRTSIGKKCKNQEAILRIIDSVVAAGGGFSVADVFPSFKLLHMISGDRSSLEALRRDTDEILDEIINEHKAGRKAGDDHDEAENLLDVLLDLQENGDLEVPLTNDSIKATILDMFGAGSDTSSKTAEWALSELMRHPEIMKKAQEEVRGVFGDSGEVDETRLHELKYLKLVIKETLRLHPAIPLIPRECRERTKINGYDVYPKTKVLVNIWAISRDPNIWSEADKFKPERFLNSSLDYKGNYLEFAPFGSGKRVCPGMTLGITNLELILAKLLYHFDWKLPDGITPETLDMTESVGGAIKRRTDLNLIPVLYPTH</sequence>
<dbReference type="InParanoid" id="B9RHX3"/>
<dbReference type="PROSITE" id="PS00086">
    <property type="entry name" value="CYTOCHROME_P450"/>
    <property type="match status" value="1"/>
</dbReference>
<evidence type="ECO:0000256" key="8">
    <source>
        <dbReference type="ARBA" id="ARBA00023002"/>
    </source>
</evidence>
<keyword evidence="16" id="KW-1185">Reference proteome</keyword>
<dbReference type="GO" id="GO:0016491">
    <property type="term" value="F:oxidoreductase activity"/>
    <property type="evidence" value="ECO:0000318"/>
    <property type="project" value="GO_Central"/>
</dbReference>
<evidence type="ECO:0000256" key="2">
    <source>
        <dbReference type="ARBA" id="ARBA00004167"/>
    </source>
</evidence>
<comment type="similarity">
    <text evidence="3 13">Belongs to the cytochrome P450 family.</text>
</comment>
<keyword evidence="6 12" id="KW-0479">Metal-binding</keyword>
<evidence type="ECO:0000256" key="3">
    <source>
        <dbReference type="ARBA" id="ARBA00010617"/>
    </source>
</evidence>
<dbReference type="GO" id="GO:0004497">
    <property type="term" value="F:monooxygenase activity"/>
    <property type="evidence" value="ECO:0007669"/>
    <property type="project" value="UniProtKB-KW"/>
</dbReference>
<reference evidence="16" key="2">
    <citation type="journal article" date="2010" name="Nat. Biotechnol.">
        <title>Draft genome sequence of the oilseed species Ricinus communis.</title>
        <authorList>
            <person name="Chan A.P."/>
            <person name="Crabtree J."/>
            <person name="Zhao Q."/>
            <person name="Lorenzi H."/>
            <person name="Orvis J."/>
            <person name="Puiu D."/>
            <person name="Melake-Berhan A."/>
            <person name="Jones K.M."/>
            <person name="Redman J."/>
            <person name="Chen G."/>
            <person name="Cahoon E.B."/>
            <person name="Gedil M."/>
            <person name="Stanke M."/>
            <person name="Haas B.J."/>
            <person name="Wortman J.R."/>
            <person name="Fraser-Liggett C.M."/>
            <person name="Ravel J."/>
            <person name="Rabinowicz P.D."/>
        </authorList>
    </citation>
    <scope>NUCLEOTIDE SEQUENCE [LARGE SCALE GENOMIC DNA]</scope>
    <source>
        <strain evidence="16">cv. Hale</strain>
    </source>
</reference>
<accession>B9RHX3</accession>
<comment type="subcellular location">
    <subcellularLocation>
        <location evidence="2">Membrane</location>
        <topology evidence="2">Single-pass membrane protein</topology>
    </subcellularLocation>
</comment>
<keyword evidence="9 12" id="KW-0408">Iron</keyword>
<feature type="binding site" description="axial binding residue" evidence="12">
    <location>
        <position position="473"/>
    </location>
    <ligand>
        <name>heme</name>
        <dbReference type="ChEBI" id="CHEBI:30413"/>
    </ligand>
    <ligandPart>
        <name>Fe</name>
        <dbReference type="ChEBI" id="CHEBI:18248"/>
    </ligandPart>
</feature>
<dbReference type="SMR" id="B9RHX3"/>
<keyword evidence="11" id="KW-0472">Membrane</keyword>
<dbReference type="CDD" id="cd11072">
    <property type="entry name" value="CYP71-like"/>
    <property type="match status" value="1"/>
</dbReference>
<dbReference type="Gene3D" id="1.10.630.10">
    <property type="entry name" value="Cytochrome P450"/>
    <property type="match status" value="1"/>
</dbReference>
<dbReference type="EMBL" id="KF986814">
    <property type="protein sequence ID" value="AIM47549.1"/>
    <property type="molecule type" value="mRNA"/>
</dbReference>
<dbReference type="GO" id="GO:0020037">
    <property type="term" value="F:heme binding"/>
    <property type="evidence" value="ECO:0007669"/>
    <property type="project" value="InterPro"/>
</dbReference>
<evidence type="ECO:0000256" key="12">
    <source>
        <dbReference type="PIRSR" id="PIRSR602401-1"/>
    </source>
</evidence>
<evidence type="ECO:0000256" key="6">
    <source>
        <dbReference type="ARBA" id="ARBA00022723"/>
    </source>
</evidence>
<evidence type="ECO:0000256" key="7">
    <source>
        <dbReference type="ARBA" id="ARBA00022989"/>
    </source>
</evidence>
<keyword evidence="4 12" id="KW-0349">Heme</keyword>
<keyword evidence="7" id="KW-1133">Transmembrane helix</keyword>
<name>B9RHX3_RICCO</name>
<dbReference type="GO" id="GO:0005506">
    <property type="term" value="F:iron ion binding"/>
    <property type="evidence" value="ECO:0007669"/>
    <property type="project" value="InterPro"/>
</dbReference>
<dbReference type="EMBL" id="EQ973781">
    <property type="protein sequence ID" value="EEF48745.1"/>
    <property type="molecule type" value="Genomic_DNA"/>
</dbReference>
<dbReference type="InterPro" id="IPR036396">
    <property type="entry name" value="Cyt_P450_sf"/>
</dbReference>
<dbReference type="OMA" id="PINMSEC"/>
<reference evidence="14" key="3">
    <citation type="journal article" date="2014" name="Plant Cell">
        <title>Production of bioactive diterpenoids in the euphorbiaceae depends on evolutionarily conserved gene clusters.</title>
        <authorList>
            <person name="King A.J."/>
            <person name="Brown G.D."/>
            <person name="Gilday A.D."/>
            <person name="Larson T.R."/>
            <person name="Graham I.A."/>
        </authorList>
    </citation>
    <scope>NUCLEOTIDE SEQUENCE</scope>
</reference>
<dbReference type="eggNOG" id="KOG0156">
    <property type="taxonomic scope" value="Eukaryota"/>
</dbReference>
<evidence type="ECO:0000256" key="10">
    <source>
        <dbReference type="ARBA" id="ARBA00023033"/>
    </source>
</evidence>
<protein>
    <submittedName>
        <fullName evidence="14">CYP726A18</fullName>
    </submittedName>
    <submittedName>
        <fullName evidence="15">Cytochrome P450, putative</fullName>
        <ecNumber evidence="15">1.14.13.68</ecNumber>
    </submittedName>
</protein>
<dbReference type="PANTHER" id="PTHR47953">
    <property type="entry name" value="OS08G0105600 PROTEIN"/>
    <property type="match status" value="1"/>
</dbReference>
<dbReference type="PANTHER" id="PTHR47953:SF19">
    <property type="entry name" value="OS06G0641600 PROTEIN"/>
    <property type="match status" value="1"/>
</dbReference>
<dbReference type="InterPro" id="IPR001128">
    <property type="entry name" value="Cyt_P450"/>
</dbReference>
<dbReference type="OrthoDB" id="848790at2759"/>
<dbReference type="FunFam" id="1.10.630.10:FF:000043">
    <property type="entry name" value="Cytochrome P450 99A2"/>
    <property type="match status" value="1"/>
</dbReference>
<keyword evidence="10 13" id="KW-0503">Monooxygenase</keyword>
<evidence type="ECO:0000313" key="14">
    <source>
        <dbReference type="EMBL" id="AIM47549.1"/>
    </source>
</evidence>
<dbReference type="AlphaFoldDB" id="B9RHX3"/>
<keyword evidence="5" id="KW-0812">Transmembrane</keyword>
<proteinExistence type="evidence at transcript level"/>
<evidence type="ECO:0000256" key="1">
    <source>
        <dbReference type="ARBA" id="ARBA00001971"/>
    </source>
</evidence>
<evidence type="ECO:0000256" key="5">
    <source>
        <dbReference type="ARBA" id="ARBA00022692"/>
    </source>
</evidence>
<dbReference type="Proteomes" id="UP000008311">
    <property type="component" value="Unassembled WGS sequence"/>
</dbReference>
<dbReference type="GO" id="GO:0016705">
    <property type="term" value="F:oxidoreductase activity, acting on paired donors, with incorporation or reduction of molecular oxygen"/>
    <property type="evidence" value="ECO:0007669"/>
    <property type="project" value="InterPro"/>
</dbReference>
<dbReference type="GO" id="GO:0016020">
    <property type="term" value="C:membrane"/>
    <property type="evidence" value="ECO:0007669"/>
    <property type="project" value="UniProtKB-SubCell"/>
</dbReference>
<dbReference type="KEGG" id="rcu:8259983"/>
<evidence type="ECO:0000256" key="4">
    <source>
        <dbReference type="ARBA" id="ARBA00022617"/>
    </source>
</evidence>
<dbReference type="PRINTS" id="PR00463">
    <property type="entry name" value="EP450I"/>
</dbReference>
<evidence type="ECO:0000256" key="9">
    <source>
        <dbReference type="ARBA" id="ARBA00023004"/>
    </source>
</evidence>
<dbReference type="SUPFAM" id="SSF48264">
    <property type="entry name" value="Cytochrome P450"/>
    <property type="match status" value="1"/>
</dbReference>
<evidence type="ECO:0000313" key="15">
    <source>
        <dbReference type="EMBL" id="EEF48745.1"/>
    </source>
</evidence>
<dbReference type="InterPro" id="IPR052306">
    <property type="entry name" value="CYP450_71D"/>
</dbReference>
<organism evidence="16">
    <name type="scientific">Ricinus communis</name>
    <name type="common">Castor bean</name>
    <dbReference type="NCBI Taxonomy" id="3988"/>
    <lineage>
        <taxon>Eukaryota</taxon>
        <taxon>Viridiplantae</taxon>
        <taxon>Streptophyta</taxon>
        <taxon>Embryophyta</taxon>
        <taxon>Tracheophyta</taxon>
        <taxon>Spermatophyta</taxon>
        <taxon>Magnoliopsida</taxon>
        <taxon>eudicotyledons</taxon>
        <taxon>Gunneridae</taxon>
        <taxon>Pentapetalae</taxon>
        <taxon>rosids</taxon>
        <taxon>fabids</taxon>
        <taxon>Malpighiales</taxon>
        <taxon>Euphorbiaceae</taxon>
        <taxon>Acalyphoideae</taxon>
        <taxon>Acalypheae</taxon>
        <taxon>Ricinus</taxon>
    </lineage>
</organism>
<reference evidence="15" key="1">
    <citation type="submission" date="2008-10" db="EMBL/GenBank/DDBJ databases">
        <authorList>
            <person name="Chan A."/>
            <person name="Puiu D."/>
            <person name="Melake A."/>
            <person name="Orvis J."/>
            <person name="Zhao Q."/>
            <person name="Wortman J."/>
            <person name="Utterback T."/>
            <person name="Rosovitz M.J."/>
            <person name="Inman J.M."/>
            <person name="Amedeo P."/>
            <person name="Schobel S."/>
            <person name="Galinsky K."/>
            <person name="Fraser C."/>
            <person name="Ravel J."/>
            <person name="Rabinowicz P."/>
        </authorList>
    </citation>
    <scope>NUCLEOTIDE SEQUENCE [LARGE SCALE GENOMIC DNA]</scope>
</reference>
<evidence type="ECO:0000256" key="13">
    <source>
        <dbReference type="RuleBase" id="RU000461"/>
    </source>
</evidence>
<comment type="cofactor">
    <cofactor evidence="1 12">
        <name>heme</name>
        <dbReference type="ChEBI" id="CHEBI:30413"/>
    </cofactor>
</comment>
<dbReference type="InterPro" id="IPR002401">
    <property type="entry name" value="Cyt_P450_E_grp-I"/>
</dbReference>
<gene>
    <name evidence="15" type="ORF">RCOM_1574370</name>
</gene>
<evidence type="ECO:0000313" key="16">
    <source>
        <dbReference type="Proteomes" id="UP000008311"/>
    </source>
</evidence>